<dbReference type="KEGG" id="bcom:BAUCODRAFT_128249"/>
<sequence>MTLLTPPQLQRGKRYGLAYYEELYGEQNADEAFDRFPDECEDDSSSGDDESNIKTKTSGSPAIGRTTGFFKPYAGSINGTGGQISKRGNEGNNPNTDKERQSQYIIAPSINRKHSIVVSPSKKLKSKRFGLFGNSLSVAPAQLDPEPSQPNDMSDTLWAGEYEQVGPSHTTHQETQATVFEALHGDVITESTTLEEEIDLPTTAHFQAAMRSLKKSGPELLATAMQPAAMAMETAGSDADTGDHAPLTPISGDEGPVAVRERTMDKTGNEEDTGYQADNDETREELAEPRPKRIGRPRKTAGMRKGLAVTVKQSQLGRTRGATTKQILDEQAAKAAARPRTRLSAAAATLLKPSTRDKATARAATLKSMKVAKSRRGRPPKRLMRGPNITPYWRNWNGQTVRVKDGQGWVDMAGEMVDVTQYEKHF</sequence>
<dbReference type="RefSeq" id="XP_007672485.1">
    <property type="nucleotide sequence ID" value="XM_007674295.1"/>
</dbReference>
<dbReference type="EMBL" id="KB445550">
    <property type="protein sequence ID" value="EMD01301.1"/>
    <property type="molecule type" value="Genomic_DNA"/>
</dbReference>
<dbReference type="GeneID" id="19108179"/>
<dbReference type="Proteomes" id="UP000011761">
    <property type="component" value="Unassembled WGS sequence"/>
</dbReference>
<accession>M2NQH3</accession>
<protein>
    <submittedName>
        <fullName evidence="2">Uncharacterized protein</fullName>
    </submittedName>
</protein>
<evidence type="ECO:0000256" key="1">
    <source>
        <dbReference type="SAM" id="MobiDB-lite"/>
    </source>
</evidence>
<reference evidence="2 3" key="1">
    <citation type="journal article" date="2012" name="PLoS Pathog.">
        <title>Diverse lifestyles and strategies of plant pathogenesis encoded in the genomes of eighteen Dothideomycetes fungi.</title>
        <authorList>
            <person name="Ohm R.A."/>
            <person name="Feau N."/>
            <person name="Henrissat B."/>
            <person name="Schoch C.L."/>
            <person name="Horwitz B.A."/>
            <person name="Barry K.W."/>
            <person name="Condon B.J."/>
            <person name="Copeland A.C."/>
            <person name="Dhillon B."/>
            <person name="Glaser F."/>
            <person name="Hesse C.N."/>
            <person name="Kosti I."/>
            <person name="LaButti K."/>
            <person name="Lindquist E.A."/>
            <person name="Lucas S."/>
            <person name="Salamov A.A."/>
            <person name="Bradshaw R.E."/>
            <person name="Ciuffetti L."/>
            <person name="Hamelin R.C."/>
            <person name="Kema G.H.J."/>
            <person name="Lawrence C."/>
            <person name="Scott J.A."/>
            <person name="Spatafora J.W."/>
            <person name="Turgeon B.G."/>
            <person name="de Wit P.J.G.M."/>
            <person name="Zhong S."/>
            <person name="Goodwin S.B."/>
            <person name="Grigoriev I.V."/>
        </authorList>
    </citation>
    <scope>NUCLEOTIDE SEQUENCE [LARGE SCALE GENOMIC DNA]</scope>
    <source>
        <strain evidence="2 3">UAMH 10762</strain>
    </source>
</reference>
<feature type="region of interest" description="Disordered" evidence="1">
    <location>
        <begin position="264"/>
        <end position="288"/>
    </location>
</feature>
<evidence type="ECO:0000313" key="2">
    <source>
        <dbReference type="EMBL" id="EMD01301.1"/>
    </source>
</evidence>
<organism evidence="2 3">
    <name type="scientific">Baudoinia panamericana (strain UAMH 10762)</name>
    <name type="common">Angels' share fungus</name>
    <name type="synonym">Baudoinia compniacensis (strain UAMH 10762)</name>
    <dbReference type="NCBI Taxonomy" id="717646"/>
    <lineage>
        <taxon>Eukaryota</taxon>
        <taxon>Fungi</taxon>
        <taxon>Dikarya</taxon>
        <taxon>Ascomycota</taxon>
        <taxon>Pezizomycotina</taxon>
        <taxon>Dothideomycetes</taxon>
        <taxon>Dothideomycetidae</taxon>
        <taxon>Mycosphaerellales</taxon>
        <taxon>Teratosphaeriaceae</taxon>
        <taxon>Baudoinia</taxon>
    </lineage>
</organism>
<proteinExistence type="predicted"/>
<evidence type="ECO:0000313" key="3">
    <source>
        <dbReference type="Proteomes" id="UP000011761"/>
    </source>
</evidence>
<feature type="compositionally biased region" description="Acidic residues" evidence="1">
    <location>
        <begin position="39"/>
        <end position="50"/>
    </location>
</feature>
<feature type="region of interest" description="Disordered" evidence="1">
    <location>
        <begin position="30"/>
        <end position="99"/>
    </location>
</feature>
<gene>
    <name evidence="2" type="ORF">BAUCODRAFT_128249</name>
</gene>
<dbReference type="AlphaFoldDB" id="M2NQH3"/>
<name>M2NQH3_BAUPA</name>
<feature type="compositionally biased region" description="Acidic residues" evidence="1">
    <location>
        <begin position="270"/>
        <end position="283"/>
    </location>
</feature>
<dbReference type="HOGENOM" id="CLU_644024_0_0_1"/>
<keyword evidence="3" id="KW-1185">Reference proteome</keyword>
<feature type="region of interest" description="Disordered" evidence="1">
    <location>
        <begin position="236"/>
        <end position="255"/>
    </location>
</feature>